<evidence type="ECO:0000313" key="1">
    <source>
        <dbReference type="EMBL" id="QEM06692.1"/>
    </source>
</evidence>
<organism evidence="1 3">
    <name type="scientific">Mucilaginibacter rubeus</name>
    <dbReference type="NCBI Taxonomy" id="2027860"/>
    <lineage>
        <taxon>Bacteria</taxon>
        <taxon>Pseudomonadati</taxon>
        <taxon>Bacteroidota</taxon>
        <taxon>Sphingobacteriia</taxon>
        <taxon>Sphingobacteriales</taxon>
        <taxon>Sphingobacteriaceae</taxon>
        <taxon>Mucilaginibacter</taxon>
    </lineage>
</organism>
<reference evidence="2 4" key="2">
    <citation type="submission" date="2021-03" db="EMBL/GenBank/DDBJ databases">
        <title>Mucilaginibacter strains isolated from gold and copper mining confer multi heavy-metal resistance.</title>
        <authorList>
            <person name="Li Y."/>
        </authorList>
    </citation>
    <scope>NUCLEOTIDE SEQUENCE [LARGE SCALE GENOMIC DNA]</scope>
    <source>
        <strain evidence="2 4">P2-4</strain>
    </source>
</reference>
<keyword evidence="4" id="KW-1185">Reference proteome</keyword>
<name>A0AAE6JLD2_9SPHI</name>
<dbReference type="EMBL" id="CP043451">
    <property type="protein sequence ID" value="QEM06692.1"/>
    <property type="molecule type" value="Genomic_DNA"/>
</dbReference>
<dbReference type="RefSeq" id="WP_112655958.1">
    <property type="nucleotide sequence ID" value="NZ_CP043451.1"/>
</dbReference>
<evidence type="ECO:0000313" key="4">
    <source>
        <dbReference type="Proteomes" id="UP000663940"/>
    </source>
</evidence>
<evidence type="ECO:0000313" key="3">
    <source>
        <dbReference type="Proteomes" id="UP000250557"/>
    </source>
</evidence>
<proteinExistence type="predicted"/>
<dbReference type="EMBL" id="CP071880">
    <property type="protein sequence ID" value="QTE50777.1"/>
    <property type="molecule type" value="Genomic_DNA"/>
</dbReference>
<accession>A0AAE6JLD2</accession>
<dbReference type="Proteomes" id="UP000250557">
    <property type="component" value="Chromosome"/>
</dbReference>
<protein>
    <submittedName>
        <fullName evidence="1">Uncharacterized protein</fullName>
    </submittedName>
</protein>
<reference evidence="1 3" key="1">
    <citation type="submission" date="2019-08" db="EMBL/GenBank/DDBJ databases">
        <title>Comparative genome analysis confer to the adaptation heavy metal polluted environment.</title>
        <authorList>
            <person name="Li Y."/>
        </authorList>
    </citation>
    <scope>NUCLEOTIDE SEQUENCE [LARGE SCALE GENOMIC DNA]</scope>
    <source>
        <strain evidence="1 3">P2</strain>
    </source>
</reference>
<dbReference type="Proteomes" id="UP000663940">
    <property type="component" value="Chromosome"/>
</dbReference>
<dbReference type="AlphaFoldDB" id="A0AAE6JLD2"/>
<evidence type="ECO:0000313" key="2">
    <source>
        <dbReference type="EMBL" id="QTE50777.1"/>
    </source>
</evidence>
<gene>
    <name evidence="1" type="ORF">DIU31_025470</name>
    <name evidence="2" type="ORF">J3L21_01955</name>
</gene>
<sequence>MSYHIIINKNQSVTYGQLLNNSFVPNNVSINRKVETNDAIIGYNKFYLENESSRGVALTVSDTVYDVELNICASTGDYMLAAKLALAIAQINNSIISPEFDDELSLDEFEVQYNSAWAHLSRLNGVDTLRFLLEKSDEVMLSGCVRPFYFGNYVLNKLSQDQPDEGQFADRVIDEIRKIQFIDQATEDLEVPTLMDANFPEGVQTVQIILPEYKLLLQKSDLIILRMGSEILKVDRQRFIQHPSLVLERLDEVQYILQPIEKDTYLKIMRYFSSIDDQPEQVKRVEPAPLETEAPTKVIEGKWWQFWR</sequence>